<dbReference type="InterPro" id="IPR022387">
    <property type="entry name" value="Bind_CPR0540"/>
</dbReference>
<organism evidence="7 8">
    <name type="scientific">Massilicoli timonensis</name>
    <dbReference type="NCBI Taxonomy" id="2015901"/>
    <lineage>
        <taxon>Bacteria</taxon>
        <taxon>Bacillati</taxon>
        <taxon>Bacillota</taxon>
        <taxon>Erysipelotrichia</taxon>
        <taxon>Erysipelotrichales</taxon>
        <taxon>Erysipelotrichaceae</taxon>
        <taxon>Massilicoli</taxon>
    </lineage>
</organism>
<dbReference type="Pfam" id="PF01547">
    <property type="entry name" value="SBP_bac_1"/>
    <property type="match status" value="1"/>
</dbReference>
<dbReference type="Proteomes" id="UP001524435">
    <property type="component" value="Unassembled WGS sequence"/>
</dbReference>
<evidence type="ECO:0000313" key="7">
    <source>
        <dbReference type="EMBL" id="MCQ5122146.1"/>
    </source>
</evidence>
<keyword evidence="4 6" id="KW-0732">Signal</keyword>
<feature type="chain" id="PRO_5046900434" evidence="6">
    <location>
        <begin position="20"/>
        <end position="443"/>
    </location>
</feature>
<comment type="subcellular location">
    <subcellularLocation>
        <location evidence="1">Cell envelope</location>
    </subcellularLocation>
</comment>
<evidence type="ECO:0000256" key="6">
    <source>
        <dbReference type="SAM" id="SignalP"/>
    </source>
</evidence>
<dbReference type="SUPFAM" id="SSF53850">
    <property type="entry name" value="Periplasmic binding protein-like II"/>
    <property type="match status" value="1"/>
</dbReference>
<comment type="caution">
    <text evidence="7">The sequence shown here is derived from an EMBL/GenBank/DDBJ whole genome shotgun (WGS) entry which is preliminary data.</text>
</comment>
<dbReference type="EMBL" id="JANGCH010000010">
    <property type="protein sequence ID" value="MCQ5122146.1"/>
    <property type="molecule type" value="Genomic_DNA"/>
</dbReference>
<comment type="similarity">
    <text evidence="2">Belongs to the bacterial solute-binding protein 1 family.</text>
</comment>
<keyword evidence="5" id="KW-0574">Periplasm</keyword>
<evidence type="ECO:0000256" key="1">
    <source>
        <dbReference type="ARBA" id="ARBA00004196"/>
    </source>
</evidence>
<dbReference type="PROSITE" id="PS51257">
    <property type="entry name" value="PROKAR_LIPOPROTEIN"/>
    <property type="match status" value="1"/>
</dbReference>
<keyword evidence="3" id="KW-0813">Transport</keyword>
<proteinExistence type="inferred from homology"/>
<evidence type="ECO:0000256" key="5">
    <source>
        <dbReference type="ARBA" id="ARBA00022764"/>
    </source>
</evidence>
<sequence>MKKLVMMGMCALMAVGVLAGCSTETESDNNTLTIAGLEGGYGKEGWEAVVAEFEKEYDVKVELTLSKTIEKELRPEIQAGNVPDLIYLSVGSTEGLTDTMIKEKNVLEINDVLDLEVPGEDVTVGDKLIDGIEENLNTMPYGDGNLYLMPINYGPCGLYYNAGLFEEKGWSVPTTWDEMWELGDKAKAEGIYLFTYPTTGYFDAFFSALLNETAGPDVYSKLMAYDSAAWKEASVKEAFEIVGKLAQYTEPTTVANANGDNFKKNQQLILDNKALFIPNGNWLPGEMAEAPRADGFKWGVTALPKVGEDGTAYATTFTEQIYIPKDAKNADLAKKFLAFMYSEKAVKAFYENGGALMPVKGITDVMGEDDENRVYNGVYESGASANGVGFMVMDNMPEGVNVSDANKGILYATVNSVVNGEKTVDEWYNEVVAAVEKIEEANK</sequence>
<evidence type="ECO:0000256" key="3">
    <source>
        <dbReference type="ARBA" id="ARBA00022448"/>
    </source>
</evidence>
<feature type="signal peptide" evidence="6">
    <location>
        <begin position="1"/>
        <end position="19"/>
    </location>
</feature>
<dbReference type="Gene3D" id="3.40.190.10">
    <property type="entry name" value="Periplasmic binding protein-like II"/>
    <property type="match status" value="1"/>
</dbReference>
<dbReference type="InterPro" id="IPR006061">
    <property type="entry name" value="SBP_1_CS"/>
</dbReference>
<keyword evidence="8" id="KW-1185">Reference proteome</keyword>
<evidence type="ECO:0000313" key="8">
    <source>
        <dbReference type="Proteomes" id="UP001524435"/>
    </source>
</evidence>
<accession>A0ABT1SLP5</accession>
<dbReference type="PANTHER" id="PTHR43649:SF31">
    <property type="entry name" value="SN-GLYCEROL-3-PHOSPHATE-BINDING PERIPLASMIC PROTEIN UGPB"/>
    <property type="match status" value="1"/>
</dbReference>
<gene>
    <name evidence="7" type="ORF">NE663_07725</name>
</gene>
<dbReference type="NCBIfam" id="TIGR03850">
    <property type="entry name" value="bind_CPR_0540"/>
    <property type="match status" value="1"/>
</dbReference>
<evidence type="ECO:0000256" key="2">
    <source>
        <dbReference type="ARBA" id="ARBA00008520"/>
    </source>
</evidence>
<name>A0ABT1SLP5_9FIRM</name>
<dbReference type="InterPro" id="IPR050490">
    <property type="entry name" value="Bact_solute-bd_prot1"/>
</dbReference>
<protein>
    <submittedName>
        <fullName evidence="7">Carbohydrate ABC transporter substrate-binding protein</fullName>
    </submittedName>
</protein>
<dbReference type="PROSITE" id="PS01037">
    <property type="entry name" value="SBP_BACTERIAL_1"/>
    <property type="match status" value="1"/>
</dbReference>
<reference evidence="7 8" key="1">
    <citation type="submission" date="2022-06" db="EMBL/GenBank/DDBJ databases">
        <title>Isolation of gut microbiota from human fecal samples.</title>
        <authorList>
            <person name="Pamer E.G."/>
            <person name="Barat B."/>
            <person name="Waligurski E."/>
            <person name="Medina S."/>
            <person name="Paddock L."/>
            <person name="Mostad J."/>
        </authorList>
    </citation>
    <scope>NUCLEOTIDE SEQUENCE [LARGE SCALE GENOMIC DNA]</scope>
    <source>
        <strain evidence="7 8">DFI.6.1</strain>
    </source>
</reference>
<dbReference type="PANTHER" id="PTHR43649">
    <property type="entry name" value="ARABINOSE-BINDING PROTEIN-RELATED"/>
    <property type="match status" value="1"/>
</dbReference>
<dbReference type="InterPro" id="IPR006059">
    <property type="entry name" value="SBP"/>
</dbReference>
<evidence type="ECO:0000256" key="4">
    <source>
        <dbReference type="ARBA" id="ARBA00022729"/>
    </source>
</evidence>
<dbReference type="RefSeq" id="WP_102268657.1">
    <property type="nucleotide sequence ID" value="NZ_CALVCM010000027.1"/>
</dbReference>